<dbReference type="RefSeq" id="XP_046071593.1">
    <property type="nucleotide sequence ID" value="XM_046220585.1"/>
</dbReference>
<name>A0AAD4KNE7_9EURO</name>
<feature type="region of interest" description="Disordered" evidence="1">
    <location>
        <begin position="663"/>
        <end position="692"/>
    </location>
</feature>
<sequence>MVGLKRLFSSGGSPDVTISRDTSSPFHPNDFASYSSSRPITPKSPPAYSSNALPDLNPHYVGIERQFEQLHESFYSRTLSSLRQFRYNGSAKSVSPSQNPKHVDVIEALFSGHRYRMKPISLSPSTPYNEDIADRNLNASPASISRNSHYSRIVSTLYQEDVADRNIVKSRAGPSYRYSSRSSSPTLRSDSPGDRSSKQTSRGRPVVQKRGSSQSKSRPSSETRENTNLKAPSPVHQSTLRAQASAPDFRNPLRTPDLASFPRPPTASAPEAATDNTSTNPAPPSLCNGPKARVGSSKNDHLRVKRPGLPRSGSCKNVLDLSIDTCITASKRPSIKIEHRAIQPPTPNNLTVPQNHSIAEIVNSPLPAVTPSACTPELSPSYNVDDIMGMFKQAYMTTQATTTGHPTFETLQDAIIREINSHDAFRCVPMPTTEPPFTPPASNNSFDEMVLLPPPGPSGRATKVPAEREGQLSKMIRKRSFVRTRGKSISSTKGGEKNVKKESHSFLSKRRHTYAQPPTAEWLRSIQQPAGTVTVPVAGNDTLLPPTIRIQAQAKQPRNRYHSKRNSDPIPPSPGFIPAKSQPEYPGYQMDSPVPRVVSNNNRLAVPGQKEQVTAKEIRTVDDNNVMYILNPEASVTPLELISATQHGYNRHNFTLVPFQTTVNGDNGVSERPRPVNTRQVPLRQSSLGSAA</sequence>
<keyword evidence="3" id="KW-1185">Reference proteome</keyword>
<evidence type="ECO:0000313" key="2">
    <source>
        <dbReference type="EMBL" id="KAH8696657.1"/>
    </source>
</evidence>
<evidence type="ECO:0000256" key="1">
    <source>
        <dbReference type="SAM" id="MobiDB-lite"/>
    </source>
</evidence>
<feature type="compositionally biased region" description="Polar residues" evidence="1">
    <location>
        <begin position="228"/>
        <end position="242"/>
    </location>
</feature>
<feature type="compositionally biased region" description="Polar residues" evidence="1">
    <location>
        <begin position="677"/>
        <end position="692"/>
    </location>
</feature>
<feature type="compositionally biased region" description="Polar residues" evidence="1">
    <location>
        <begin position="19"/>
        <end position="39"/>
    </location>
</feature>
<reference evidence="2" key="1">
    <citation type="submission" date="2021-12" db="EMBL/GenBank/DDBJ databases">
        <title>Convergent genome expansion in fungi linked to evolution of root-endophyte symbiosis.</title>
        <authorList>
            <consortium name="DOE Joint Genome Institute"/>
            <person name="Ke Y.-H."/>
            <person name="Bonito G."/>
            <person name="Liao H.-L."/>
            <person name="Looney B."/>
            <person name="Rojas-Flechas A."/>
            <person name="Nash J."/>
            <person name="Hameed K."/>
            <person name="Schadt C."/>
            <person name="Martin F."/>
            <person name="Crous P.W."/>
            <person name="Miettinen O."/>
            <person name="Magnuson J.K."/>
            <person name="Labbe J."/>
            <person name="Jacobson D."/>
            <person name="Doktycz M.J."/>
            <person name="Veneault-Fourrey C."/>
            <person name="Kuo A."/>
            <person name="Mondo S."/>
            <person name="Calhoun S."/>
            <person name="Riley R."/>
            <person name="Ohm R."/>
            <person name="LaButti K."/>
            <person name="Andreopoulos B."/>
            <person name="Pangilinan J."/>
            <person name="Nolan M."/>
            <person name="Tritt A."/>
            <person name="Clum A."/>
            <person name="Lipzen A."/>
            <person name="Daum C."/>
            <person name="Barry K."/>
            <person name="Grigoriev I.V."/>
            <person name="Vilgalys R."/>
        </authorList>
    </citation>
    <scope>NUCLEOTIDE SEQUENCE</scope>
    <source>
        <strain evidence="2">PMI_201</strain>
    </source>
</reference>
<dbReference type="EMBL" id="JAJTJA010000007">
    <property type="protein sequence ID" value="KAH8696657.1"/>
    <property type="molecule type" value="Genomic_DNA"/>
</dbReference>
<dbReference type="GeneID" id="70250872"/>
<feature type="compositionally biased region" description="Low complexity" evidence="1">
    <location>
        <begin position="208"/>
        <end position="218"/>
    </location>
</feature>
<feature type="region of interest" description="Disordered" evidence="1">
    <location>
        <begin position="173"/>
        <end position="309"/>
    </location>
</feature>
<protein>
    <submittedName>
        <fullName evidence="2">Uncharacterized protein</fullName>
    </submittedName>
</protein>
<evidence type="ECO:0000313" key="3">
    <source>
        <dbReference type="Proteomes" id="UP001201262"/>
    </source>
</evidence>
<dbReference type="AlphaFoldDB" id="A0AAD4KNE7"/>
<feature type="compositionally biased region" description="Low complexity" evidence="1">
    <location>
        <begin position="173"/>
        <end position="190"/>
    </location>
</feature>
<dbReference type="Proteomes" id="UP001201262">
    <property type="component" value="Unassembled WGS sequence"/>
</dbReference>
<feature type="region of interest" description="Disordered" evidence="1">
    <location>
        <begin position="481"/>
        <end position="511"/>
    </location>
</feature>
<feature type="region of interest" description="Disordered" evidence="1">
    <location>
        <begin position="552"/>
        <end position="594"/>
    </location>
</feature>
<feature type="compositionally biased region" description="Basic and acidic residues" evidence="1">
    <location>
        <begin position="494"/>
        <end position="504"/>
    </location>
</feature>
<proteinExistence type="predicted"/>
<comment type="caution">
    <text evidence="2">The sequence shown here is derived from an EMBL/GenBank/DDBJ whole genome shotgun (WGS) entry which is preliminary data.</text>
</comment>
<accession>A0AAD4KNE7</accession>
<organism evidence="2 3">
    <name type="scientific">Talaromyces proteolyticus</name>
    <dbReference type="NCBI Taxonomy" id="1131652"/>
    <lineage>
        <taxon>Eukaryota</taxon>
        <taxon>Fungi</taxon>
        <taxon>Dikarya</taxon>
        <taxon>Ascomycota</taxon>
        <taxon>Pezizomycotina</taxon>
        <taxon>Eurotiomycetes</taxon>
        <taxon>Eurotiomycetidae</taxon>
        <taxon>Eurotiales</taxon>
        <taxon>Trichocomaceae</taxon>
        <taxon>Talaromyces</taxon>
        <taxon>Talaromyces sect. Bacilispori</taxon>
    </lineage>
</organism>
<gene>
    <name evidence="2" type="ORF">BGW36DRAFT_428652</name>
</gene>
<feature type="region of interest" description="Disordered" evidence="1">
    <location>
        <begin position="1"/>
        <end position="51"/>
    </location>
</feature>